<feature type="transmembrane region" description="Helical" evidence="1">
    <location>
        <begin position="46"/>
        <end position="66"/>
    </location>
</feature>
<evidence type="ECO:0000313" key="3">
    <source>
        <dbReference type="Proteomes" id="UP000050827"/>
    </source>
</evidence>
<accession>A0A0Q0XHD6</accession>
<dbReference type="EMBL" id="LCTZ01000002">
    <property type="protein sequence ID" value="KQC30470.1"/>
    <property type="molecule type" value="Genomic_DNA"/>
</dbReference>
<dbReference type="Proteomes" id="UP000050827">
    <property type="component" value="Unassembled WGS sequence"/>
</dbReference>
<name>A0A0Q0XHD6_9FLAO</name>
<evidence type="ECO:0000313" key="2">
    <source>
        <dbReference type="EMBL" id="KQC30470.1"/>
    </source>
</evidence>
<sequence>MSANKRVLVSVSFYTVLFIVSVILFFNTKFTGNDAAGNGMASGLTFLFGLLGLFIVALILTVINAFSFKNISQYWIKLLFFIPLILPLSVLAAEYFQTGIPKEPSIKEQEHRLTIQIKTTEKLENPKLSFMSSKGSYNSKLTYKKTEGSFYIYEKSTVIVFESDRNFYISSNKIKTQRYYLEIPYEPKIIPYTDWKNLLGTESNINEPLKLEFRYTITKSNNQ</sequence>
<feature type="transmembrane region" description="Helical" evidence="1">
    <location>
        <begin position="78"/>
        <end position="96"/>
    </location>
</feature>
<keyword evidence="3" id="KW-1185">Reference proteome</keyword>
<gene>
    <name evidence="2" type="ORF">AAY42_11760</name>
</gene>
<evidence type="ECO:0000256" key="1">
    <source>
        <dbReference type="SAM" id="Phobius"/>
    </source>
</evidence>
<feature type="transmembrane region" description="Helical" evidence="1">
    <location>
        <begin position="7"/>
        <end position="26"/>
    </location>
</feature>
<comment type="caution">
    <text evidence="2">The sequence shown here is derived from an EMBL/GenBank/DDBJ whole genome shotgun (WGS) entry which is preliminary data.</text>
</comment>
<keyword evidence="1" id="KW-1133">Transmembrane helix</keyword>
<dbReference type="AlphaFoldDB" id="A0A0Q0XHD6"/>
<keyword evidence="1" id="KW-0812">Transmembrane</keyword>
<proteinExistence type="predicted"/>
<dbReference type="STRING" id="346185.AAY42_11760"/>
<dbReference type="OrthoDB" id="9849683at2"/>
<keyword evidence="1" id="KW-0472">Membrane</keyword>
<organism evidence="2 3">
    <name type="scientific">Flagellimonas eckloniae</name>
    <dbReference type="NCBI Taxonomy" id="346185"/>
    <lineage>
        <taxon>Bacteria</taxon>
        <taxon>Pseudomonadati</taxon>
        <taxon>Bacteroidota</taxon>
        <taxon>Flavobacteriia</taxon>
        <taxon>Flavobacteriales</taxon>
        <taxon>Flavobacteriaceae</taxon>
        <taxon>Flagellimonas</taxon>
    </lineage>
</organism>
<dbReference type="RefSeq" id="WP_055395419.1">
    <property type="nucleotide sequence ID" value="NZ_LCTZ01000002.1"/>
</dbReference>
<reference evidence="2 3" key="1">
    <citation type="submission" date="2015-04" db="EMBL/GenBank/DDBJ databases">
        <title>Complete genome of flavobacterium.</title>
        <authorList>
            <person name="Kwon Y.M."/>
            <person name="Kim S.-J."/>
        </authorList>
    </citation>
    <scope>NUCLEOTIDE SEQUENCE [LARGE SCALE GENOMIC DNA]</scope>
    <source>
        <strain evidence="2 3">DK169</strain>
    </source>
</reference>
<protein>
    <submittedName>
        <fullName evidence="2">Uncharacterized protein</fullName>
    </submittedName>
</protein>